<evidence type="ECO:0000256" key="6">
    <source>
        <dbReference type="ARBA" id="ARBA00022655"/>
    </source>
</evidence>
<gene>
    <name evidence="14" type="primary">panE</name>
    <name evidence="14" type="ORF">GCM10011351_02970</name>
</gene>
<feature type="domain" description="Ketopantoate reductase C-terminal" evidence="13">
    <location>
        <begin position="170"/>
        <end position="266"/>
    </location>
</feature>
<dbReference type="SUPFAM" id="SSF48179">
    <property type="entry name" value="6-phosphogluconate dehydrogenase C-terminal domain-like"/>
    <property type="match status" value="1"/>
</dbReference>
<dbReference type="NCBIfam" id="TIGR00745">
    <property type="entry name" value="apbA_panE"/>
    <property type="match status" value="1"/>
</dbReference>
<dbReference type="InterPro" id="IPR003710">
    <property type="entry name" value="ApbA"/>
</dbReference>
<dbReference type="AlphaFoldDB" id="A0A917TEI3"/>
<evidence type="ECO:0000256" key="7">
    <source>
        <dbReference type="ARBA" id="ARBA00022857"/>
    </source>
</evidence>
<evidence type="ECO:0000256" key="10">
    <source>
        <dbReference type="ARBA" id="ARBA00048793"/>
    </source>
</evidence>
<accession>A0A917TEI3</accession>
<reference evidence="14" key="2">
    <citation type="submission" date="2020-09" db="EMBL/GenBank/DDBJ databases">
        <authorList>
            <person name="Sun Q."/>
            <person name="Zhou Y."/>
        </authorList>
    </citation>
    <scope>NUCLEOTIDE SEQUENCE</scope>
    <source>
        <strain evidence="14">CGMCC 1.6333</strain>
    </source>
</reference>
<dbReference type="InterPro" id="IPR013752">
    <property type="entry name" value="KPA_reductase"/>
</dbReference>
<dbReference type="Gene3D" id="1.10.1040.10">
    <property type="entry name" value="N-(1-d-carboxylethyl)-l-norvaline Dehydrogenase, domain 2"/>
    <property type="match status" value="1"/>
</dbReference>
<evidence type="ECO:0000256" key="3">
    <source>
        <dbReference type="ARBA" id="ARBA00007870"/>
    </source>
</evidence>
<organism evidence="14 15">
    <name type="scientific">Paraliobacillus quinghaiensis</name>
    <dbReference type="NCBI Taxonomy" id="470815"/>
    <lineage>
        <taxon>Bacteria</taxon>
        <taxon>Bacillati</taxon>
        <taxon>Bacillota</taxon>
        <taxon>Bacilli</taxon>
        <taxon>Bacillales</taxon>
        <taxon>Bacillaceae</taxon>
        <taxon>Paraliobacillus</taxon>
    </lineage>
</organism>
<dbReference type="Pfam" id="PF02558">
    <property type="entry name" value="ApbA"/>
    <property type="match status" value="1"/>
</dbReference>
<proteinExistence type="inferred from homology"/>
<dbReference type="GO" id="GO:0050661">
    <property type="term" value="F:NADP binding"/>
    <property type="evidence" value="ECO:0007669"/>
    <property type="project" value="TreeGrafter"/>
</dbReference>
<dbReference type="RefSeq" id="WP_117153000.1">
    <property type="nucleotide sequence ID" value="NZ_BMLG01000001.1"/>
</dbReference>
<comment type="similarity">
    <text evidence="3 11">Belongs to the ketopantoate reductase family.</text>
</comment>
<dbReference type="EMBL" id="BMLG01000001">
    <property type="protein sequence ID" value="GGM20519.1"/>
    <property type="molecule type" value="Genomic_DNA"/>
</dbReference>
<dbReference type="Proteomes" id="UP000618460">
    <property type="component" value="Unassembled WGS sequence"/>
</dbReference>
<keyword evidence="15" id="KW-1185">Reference proteome</keyword>
<dbReference type="EC" id="1.1.1.169" evidence="4 11"/>
<name>A0A917TEI3_9BACI</name>
<dbReference type="PANTHER" id="PTHR43765">
    <property type="entry name" value="2-DEHYDROPANTOATE 2-REDUCTASE-RELATED"/>
    <property type="match status" value="1"/>
</dbReference>
<evidence type="ECO:0000256" key="4">
    <source>
        <dbReference type="ARBA" id="ARBA00013014"/>
    </source>
</evidence>
<dbReference type="Pfam" id="PF08546">
    <property type="entry name" value="ApbA_C"/>
    <property type="match status" value="1"/>
</dbReference>
<dbReference type="GO" id="GO:0015940">
    <property type="term" value="P:pantothenate biosynthetic process"/>
    <property type="evidence" value="ECO:0007669"/>
    <property type="project" value="UniProtKB-KW"/>
</dbReference>
<sequence>MKIGVVGGGAIGLLLAGLLTEQSHDVTLYVRNEVQKNQINQKGIICLPEENTYNPRALLIDELEQEELIFICVKQYDVEKLLPKLEHSCSTLVFLQNGMSHIDALDHFDYSNTIIIGTCEHAARKVNATTVRYTGEGKLNLALFKGDQKDFEHLNNHVSDNKFPIVLTGNWRHMLHNKLIINSVINPITAVFQVKNGALLSNPHLLYLAQSLCKEVANELKLNEQEQWERIRGIIEKTTENDSSMKTDIENNRKTEIDGILGYLLQHSDNPKPLINNYYHAIKALEMEGV</sequence>
<evidence type="ECO:0000256" key="5">
    <source>
        <dbReference type="ARBA" id="ARBA00019465"/>
    </source>
</evidence>
<evidence type="ECO:0000256" key="9">
    <source>
        <dbReference type="ARBA" id="ARBA00032024"/>
    </source>
</evidence>
<keyword evidence="7 11" id="KW-0521">NADP</keyword>
<feature type="domain" description="Ketopantoate reductase N-terminal" evidence="12">
    <location>
        <begin position="3"/>
        <end position="144"/>
    </location>
</feature>
<evidence type="ECO:0000259" key="13">
    <source>
        <dbReference type="Pfam" id="PF08546"/>
    </source>
</evidence>
<dbReference type="OrthoDB" id="9800163at2"/>
<dbReference type="InterPro" id="IPR013328">
    <property type="entry name" value="6PGD_dom2"/>
</dbReference>
<dbReference type="SUPFAM" id="SSF51735">
    <property type="entry name" value="NAD(P)-binding Rossmann-fold domains"/>
    <property type="match status" value="1"/>
</dbReference>
<dbReference type="InterPro" id="IPR013332">
    <property type="entry name" value="KPR_N"/>
</dbReference>
<protein>
    <recommendedName>
        <fullName evidence="5 11">2-dehydropantoate 2-reductase</fullName>
        <ecNumber evidence="4 11">1.1.1.169</ecNumber>
    </recommendedName>
    <alternativeName>
        <fullName evidence="9 11">Ketopantoate reductase</fullName>
    </alternativeName>
</protein>
<dbReference type="GO" id="GO:0008677">
    <property type="term" value="F:2-dehydropantoate 2-reductase activity"/>
    <property type="evidence" value="ECO:0007669"/>
    <property type="project" value="UniProtKB-EC"/>
</dbReference>
<dbReference type="PANTHER" id="PTHR43765:SF2">
    <property type="entry name" value="2-DEHYDROPANTOATE 2-REDUCTASE"/>
    <property type="match status" value="1"/>
</dbReference>
<dbReference type="GO" id="GO:0005737">
    <property type="term" value="C:cytoplasm"/>
    <property type="evidence" value="ECO:0007669"/>
    <property type="project" value="TreeGrafter"/>
</dbReference>
<dbReference type="InterPro" id="IPR036291">
    <property type="entry name" value="NAD(P)-bd_dom_sf"/>
</dbReference>
<evidence type="ECO:0000256" key="11">
    <source>
        <dbReference type="RuleBase" id="RU362068"/>
    </source>
</evidence>
<dbReference type="InterPro" id="IPR050838">
    <property type="entry name" value="Ketopantoate_reductase"/>
</dbReference>
<evidence type="ECO:0000256" key="2">
    <source>
        <dbReference type="ARBA" id="ARBA00004994"/>
    </source>
</evidence>
<evidence type="ECO:0000313" key="14">
    <source>
        <dbReference type="EMBL" id="GGM20519.1"/>
    </source>
</evidence>
<comment type="pathway">
    <text evidence="2 11">Cofactor biosynthesis; (R)-pantothenate biosynthesis; (R)-pantoate from 3-methyl-2-oxobutanoate: step 2/2.</text>
</comment>
<keyword evidence="6 11" id="KW-0566">Pantothenate biosynthesis</keyword>
<comment type="function">
    <text evidence="1 11">Catalyzes the NADPH-dependent reduction of ketopantoate into pantoic acid.</text>
</comment>
<dbReference type="Gene3D" id="3.40.50.720">
    <property type="entry name" value="NAD(P)-binding Rossmann-like Domain"/>
    <property type="match status" value="1"/>
</dbReference>
<reference evidence="14" key="1">
    <citation type="journal article" date="2014" name="Int. J. Syst. Evol. Microbiol.">
        <title>Complete genome sequence of Corynebacterium casei LMG S-19264T (=DSM 44701T), isolated from a smear-ripened cheese.</title>
        <authorList>
            <consortium name="US DOE Joint Genome Institute (JGI-PGF)"/>
            <person name="Walter F."/>
            <person name="Albersmeier A."/>
            <person name="Kalinowski J."/>
            <person name="Ruckert C."/>
        </authorList>
    </citation>
    <scope>NUCLEOTIDE SEQUENCE</scope>
    <source>
        <strain evidence="14">CGMCC 1.6333</strain>
    </source>
</reference>
<evidence type="ECO:0000256" key="8">
    <source>
        <dbReference type="ARBA" id="ARBA00023002"/>
    </source>
</evidence>
<evidence type="ECO:0000256" key="1">
    <source>
        <dbReference type="ARBA" id="ARBA00002919"/>
    </source>
</evidence>
<comment type="caution">
    <text evidence="14">The sequence shown here is derived from an EMBL/GenBank/DDBJ whole genome shotgun (WGS) entry which is preliminary data.</text>
</comment>
<dbReference type="InterPro" id="IPR008927">
    <property type="entry name" value="6-PGluconate_DH-like_C_sf"/>
</dbReference>
<comment type="catalytic activity">
    <reaction evidence="10 11">
        <text>(R)-pantoate + NADP(+) = 2-dehydropantoate + NADPH + H(+)</text>
        <dbReference type="Rhea" id="RHEA:16233"/>
        <dbReference type="ChEBI" id="CHEBI:11561"/>
        <dbReference type="ChEBI" id="CHEBI:15378"/>
        <dbReference type="ChEBI" id="CHEBI:15980"/>
        <dbReference type="ChEBI" id="CHEBI:57783"/>
        <dbReference type="ChEBI" id="CHEBI:58349"/>
        <dbReference type="EC" id="1.1.1.169"/>
    </reaction>
</comment>
<evidence type="ECO:0000259" key="12">
    <source>
        <dbReference type="Pfam" id="PF02558"/>
    </source>
</evidence>
<keyword evidence="8 11" id="KW-0560">Oxidoreductase</keyword>
<evidence type="ECO:0000313" key="15">
    <source>
        <dbReference type="Proteomes" id="UP000618460"/>
    </source>
</evidence>